<accession>A0A9W4T8Z2</accession>
<reference evidence="1" key="1">
    <citation type="submission" date="2022-08" db="EMBL/GenBank/DDBJ databases">
        <authorList>
            <person name="Kallberg Y."/>
            <person name="Tangrot J."/>
            <person name="Rosling A."/>
        </authorList>
    </citation>
    <scope>NUCLEOTIDE SEQUENCE</scope>
    <source>
        <strain evidence="1">Wild A</strain>
    </source>
</reference>
<proteinExistence type="predicted"/>
<gene>
    <name evidence="1" type="ORF">FWILDA_LOCUS17607</name>
</gene>
<organism evidence="1 2">
    <name type="scientific">Funneliformis geosporum</name>
    <dbReference type="NCBI Taxonomy" id="1117311"/>
    <lineage>
        <taxon>Eukaryota</taxon>
        <taxon>Fungi</taxon>
        <taxon>Fungi incertae sedis</taxon>
        <taxon>Mucoromycota</taxon>
        <taxon>Glomeromycotina</taxon>
        <taxon>Glomeromycetes</taxon>
        <taxon>Glomerales</taxon>
        <taxon>Glomeraceae</taxon>
        <taxon>Funneliformis</taxon>
    </lineage>
</organism>
<evidence type="ECO:0000313" key="1">
    <source>
        <dbReference type="EMBL" id="CAI2196491.1"/>
    </source>
</evidence>
<sequence length="52" mass="6271">IYWHNTIEDRRNALVMYNSFHESFLKILSENSDYTKEPTTKFKLLQHSTIPL</sequence>
<comment type="caution">
    <text evidence="1">The sequence shown here is derived from an EMBL/GenBank/DDBJ whole genome shotgun (WGS) entry which is preliminary data.</text>
</comment>
<feature type="non-terminal residue" evidence="1">
    <location>
        <position position="52"/>
    </location>
</feature>
<protein>
    <submittedName>
        <fullName evidence="1">8644_t:CDS:1</fullName>
    </submittedName>
</protein>
<name>A0A9W4T8Z2_9GLOM</name>
<dbReference type="OrthoDB" id="2150604at2759"/>
<keyword evidence="2" id="KW-1185">Reference proteome</keyword>
<dbReference type="Proteomes" id="UP001153678">
    <property type="component" value="Unassembled WGS sequence"/>
</dbReference>
<feature type="non-terminal residue" evidence="1">
    <location>
        <position position="1"/>
    </location>
</feature>
<dbReference type="AlphaFoldDB" id="A0A9W4T8Z2"/>
<evidence type="ECO:0000313" key="2">
    <source>
        <dbReference type="Proteomes" id="UP001153678"/>
    </source>
</evidence>
<dbReference type="EMBL" id="CAMKVN010014334">
    <property type="protein sequence ID" value="CAI2196491.1"/>
    <property type="molecule type" value="Genomic_DNA"/>
</dbReference>